<proteinExistence type="predicted"/>
<protein>
    <recommendedName>
        <fullName evidence="3">NRDE family protein</fullName>
    </recommendedName>
</protein>
<dbReference type="PANTHER" id="PTHR17985">
    <property type="entry name" value="SER/THR-RICH PROTEIN T10 IN DGCR REGION"/>
    <property type="match status" value="1"/>
</dbReference>
<dbReference type="AlphaFoldDB" id="A0A9X4SD73"/>
<dbReference type="PANTHER" id="PTHR17985:SF8">
    <property type="entry name" value="TRANSPORT AND GOLGI ORGANIZATION PROTEIN 2 HOMOLOG"/>
    <property type="match status" value="1"/>
</dbReference>
<organism evidence="1 2">
    <name type="scientific">Hydrogenophaga taeniospiralis CCUG 15921</name>
    <dbReference type="NCBI Taxonomy" id="1281780"/>
    <lineage>
        <taxon>Bacteria</taxon>
        <taxon>Pseudomonadati</taxon>
        <taxon>Pseudomonadota</taxon>
        <taxon>Betaproteobacteria</taxon>
        <taxon>Burkholderiales</taxon>
        <taxon>Comamonadaceae</taxon>
        <taxon>Hydrogenophaga</taxon>
    </lineage>
</organism>
<accession>A0A9X4SD73</accession>
<gene>
    <name evidence="1" type="ORF">H010_00820</name>
</gene>
<dbReference type="Pfam" id="PF05742">
    <property type="entry name" value="TANGO2"/>
    <property type="match status" value="1"/>
</dbReference>
<dbReference type="RefSeq" id="WP_068169094.1">
    <property type="nucleotide sequence ID" value="NZ_AOGK01000001.1"/>
</dbReference>
<evidence type="ECO:0008006" key="3">
    <source>
        <dbReference type="Google" id="ProtNLM"/>
    </source>
</evidence>
<sequence>MCLIAFAIDADPACPLLIAANRDEFFDRPTAPLHRWTLPDGPTVVAGRDLRDGGTWLGVSDAGRVAMLTNVRSAQPGPGQRSRGELATRWLRGDGDEAALLAHIDPAAYGGFNLVVGDFRRGVWAWFSNRHPERPHDDGAAALHHRRLPGGVYGLSNAALDTPWPKTERLKDALGASLRRMAATDETCGWLPPLTEALADRQVSAAHELPLTGVSPEVESVLSSSFVHMPERGYGTRSSMVLRVRPATRPPQTVAHAPRWQVQISEWTHAPGPAMDGPRAWAEQARRSETLVW</sequence>
<dbReference type="InterPro" id="IPR008551">
    <property type="entry name" value="TANGO2"/>
</dbReference>
<dbReference type="Proteomes" id="UP001152876">
    <property type="component" value="Unassembled WGS sequence"/>
</dbReference>
<name>A0A9X4SD73_9BURK</name>
<evidence type="ECO:0000313" key="1">
    <source>
        <dbReference type="EMBL" id="MDG5973771.1"/>
    </source>
</evidence>
<dbReference type="EMBL" id="AOGK01000001">
    <property type="protein sequence ID" value="MDG5973771.1"/>
    <property type="molecule type" value="Genomic_DNA"/>
</dbReference>
<evidence type="ECO:0000313" key="2">
    <source>
        <dbReference type="Proteomes" id="UP001152876"/>
    </source>
</evidence>
<keyword evidence="2" id="KW-1185">Reference proteome</keyword>
<dbReference type="OrthoDB" id="4380123at2"/>
<reference evidence="1" key="1">
    <citation type="submission" date="2013-01" db="EMBL/GenBank/DDBJ databases">
        <title>Genome draft of Hydrogenophaga taeniospiralis 2K1.</title>
        <authorList>
            <person name="Gomila M."/>
            <person name="Lalucat J."/>
        </authorList>
    </citation>
    <scope>NUCLEOTIDE SEQUENCE</scope>
    <source>
        <strain evidence="1">CCUG 15921</strain>
    </source>
</reference>
<comment type="caution">
    <text evidence="1">The sequence shown here is derived from an EMBL/GenBank/DDBJ whole genome shotgun (WGS) entry which is preliminary data.</text>
</comment>